<dbReference type="RefSeq" id="WP_125243485.1">
    <property type="nucleotide sequence ID" value="NZ_RSED01000008.1"/>
</dbReference>
<gene>
    <name evidence="3" type="ORF">EIP75_11900</name>
</gene>
<keyword evidence="2" id="KW-1133">Transmembrane helix</keyword>
<keyword evidence="4" id="KW-1185">Reference proteome</keyword>
<feature type="region of interest" description="Disordered" evidence="1">
    <location>
        <begin position="58"/>
        <end position="98"/>
    </location>
</feature>
<keyword evidence="2" id="KW-0472">Membrane</keyword>
<dbReference type="EMBL" id="RSED01000008">
    <property type="protein sequence ID" value="RRS04081.1"/>
    <property type="molecule type" value="Genomic_DNA"/>
</dbReference>
<evidence type="ECO:0000256" key="2">
    <source>
        <dbReference type="SAM" id="Phobius"/>
    </source>
</evidence>
<feature type="transmembrane region" description="Helical" evidence="2">
    <location>
        <begin position="30"/>
        <end position="49"/>
    </location>
</feature>
<reference evidence="3 4" key="1">
    <citation type="submission" date="2018-12" db="EMBL/GenBank/DDBJ databases">
        <title>The whole draft genome of Aquabacterium sp. SJQ9.</title>
        <authorList>
            <person name="Sun L."/>
            <person name="Gao X."/>
            <person name="Chen W."/>
            <person name="Huang K."/>
        </authorList>
    </citation>
    <scope>NUCLEOTIDE SEQUENCE [LARGE SCALE GENOMIC DNA]</scope>
    <source>
        <strain evidence="3 4">SJQ9</strain>
    </source>
</reference>
<protein>
    <submittedName>
        <fullName evidence="3">Uncharacterized protein</fullName>
    </submittedName>
</protein>
<accession>A0A426VB87</accession>
<organism evidence="3 4">
    <name type="scientific">Aquabacterium soli</name>
    <dbReference type="NCBI Taxonomy" id="2493092"/>
    <lineage>
        <taxon>Bacteria</taxon>
        <taxon>Pseudomonadati</taxon>
        <taxon>Pseudomonadota</taxon>
        <taxon>Betaproteobacteria</taxon>
        <taxon>Burkholderiales</taxon>
        <taxon>Aquabacterium</taxon>
    </lineage>
</organism>
<comment type="caution">
    <text evidence="3">The sequence shown here is derived from an EMBL/GenBank/DDBJ whole genome shotgun (WGS) entry which is preliminary data.</text>
</comment>
<dbReference type="Proteomes" id="UP000269265">
    <property type="component" value="Unassembled WGS sequence"/>
</dbReference>
<evidence type="ECO:0000313" key="3">
    <source>
        <dbReference type="EMBL" id="RRS04081.1"/>
    </source>
</evidence>
<sequence>MWIVVIAWIYVAVMMAVAEAFGPQGSILGGIITLLLYGVAPLALVIYLMNTPMRRRRLREQEAAERQGAAAPSAAAPLQPDAGGLPPGDPIAPEGKEP</sequence>
<proteinExistence type="predicted"/>
<name>A0A426VB87_9BURK</name>
<dbReference type="AlphaFoldDB" id="A0A426VB87"/>
<keyword evidence="2" id="KW-0812">Transmembrane</keyword>
<evidence type="ECO:0000256" key="1">
    <source>
        <dbReference type="SAM" id="MobiDB-lite"/>
    </source>
</evidence>
<evidence type="ECO:0000313" key="4">
    <source>
        <dbReference type="Proteomes" id="UP000269265"/>
    </source>
</evidence>
<feature type="compositionally biased region" description="Low complexity" evidence="1">
    <location>
        <begin position="66"/>
        <end position="82"/>
    </location>
</feature>